<evidence type="ECO:0000313" key="8">
    <source>
        <dbReference type="Proteomes" id="UP000237749"/>
    </source>
</evidence>
<protein>
    <submittedName>
        <fullName evidence="7">Peptide/nickel transport system substrate-binding protein</fullName>
    </submittedName>
</protein>
<evidence type="ECO:0000256" key="5">
    <source>
        <dbReference type="SAM" id="SignalP"/>
    </source>
</evidence>
<keyword evidence="8" id="KW-1185">Reference proteome</keyword>
<dbReference type="PANTHER" id="PTHR30290">
    <property type="entry name" value="PERIPLASMIC BINDING COMPONENT OF ABC TRANSPORTER"/>
    <property type="match status" value="1"/>
</dbReference>
<comment type="caution">
    <text evidence="7">The sequence shown here is derived from an EMBL/GenBank/DDBJ whole genome shotgun (WGS) entry which is preliminary data.</text>
</comment>
<feature type="signal peptide" evidence="5">
    <location>
        <begin position="1"/>
        <end position="23"/>
    </location>
</feature>
<feature type="region of interest" description="Disordered" evidence="4">
    <location>
        <begin position="25"/>
        <end position="48"/>
    </location>
</feature>
<evidence type="ECO:0000256" key="1">
    <source>
        <dbReference type="ARBA" id="ARBA00005695"/>
    </source>
</evidence>
<dbReference type="GO" id="GO:1904680">
    <property type="term" value="F:peptide transmembrane transporter activity"/>
    <property type="evidence" value="ECO:0007669"/>
    <property type="project" value="TreeGrafter"/>
</dbReference>
<name>A0A2S6HU69_9FIRM</name>
<dbReference type="Proteomes" id="UP000237749">
    <property type="component" value="Unassembled WGS sequence"/>
</dbReference>
<dbReference type="Gene3D" id="3.40.190.10">
    <property type="entry name" value="Periplasmic binding protein-like II"/>
    <property type="match status" value="1"/>
</dbReference>
<dbReference type="InterPro" id="IPR030678">
    <property type="entry name" value="Peptide/Ni-bd"/>
</dbReference>
<keyword evidence="2" id="KW-0813">Transport</keyword>
<dbReference type="OrthoDB" id="9772924at2"/>
<feature type="domain" description="Solute-binding protein family 5" evidence="6">
    <location>
        <begin position="94"/>
        <end position="444"/>
    </location>
</feature>
<evidence type="ECO:0000256" key="4">
    <source>
        <dbReference type="SAM" id="MobiDB-lite"/>
    </source>
</evidence>
<dbReference type="RefSeq" id="WP_104436392.1">
    <property type="nucleotide sequence ID" value="NZ_PTJA01000004.1"/>
</dbReference>
<dbReference type="InterPro" id="IPR039424">
    <property type="entry name" value="SBP_5"/>
</dbReference>
<dbReference type="PIRSF" id="PIRSF002741">
    <property type="entry name" value="MppA"/>
    <property type="match status" value="1"/>
</dbReference>
<sequence length="527" mass="58628">MRKRIICCLLAAVLGIGTLSGCGGGTKSSTPGTNAEGGTETSAGKKEGGENVVTFSMSEDVYTWDPMGQPVVPFYSIQLLIYDMLVRTDHAGNYEPGLATEWSVSDDGLDWTFKLRQGVKFHNGEDFNADSVKATLERGAFNNTLNMNFLWSDIESVEASDEYTAVIHCKKPIGDMLNQLTYMPMLPAKALAEQGEDMFKTSPGTGPWKFVSWDPGNEAVFVRNDDYWDWGDQKSNVDKIIYKPISEDTTRVSSMRTGEFDLISNIPPDQVDVLSGTDGVTVDSKPGTTISWMALQSGQGKPFADKNVRLALTHAIDRKLIVESILGSGSPAYWPVMEGVTGYDKDLESKYNQYDPELAKKLLKESSYKGEEIYFMAIDGKVPRTKEVLQAVMSMMTEAGFNVKLEIMEGATFVTKRSAGDYDIAFSNVFYNNGSPWRHMITHWLSDSCNTQLENPEITSLLTEARQTIDRSKQDELLKQAFTLMMEDGGRMCYFINLDTINAYSNKLSGVKLYNDTIIDLSRVMKN</sequence>
<comment type="similarity">
    <text evidence="1">Belongs to the bacterial solute-binding protein 5 family.</text>
</comment>
<proteinExistence type="inferred from homology"/>
<keyword evidence="3 5" id="KW-0732">Signal</keyword>
<feature type="chain" id="PRO_5038643835" evidence="5">
    <location>
        <begin position="24"/>
        <end position="527"/>
    </location>
</feature>
<dbReference type="AlphaFoldDB" id="A0A2S6HU69"/>
<evidence type="ECO:0000256" key="2">
    <source>
        <dbReference type="ARBA" id="ARBA00022448"/>
    </source>
</evidence>
<reference evidence="7 8" key="1">
    <citation type="submission" date="2018-02" db="EMBL/GenBank/DDBJ databases">
        <title>Genomic Encyclopedia of Archaeal and Bacterial Type Strains, Phase II (KMG-II): from individual species to whole genera.</title>
        <authorList>
            <person name="Goeker M."/>
        </authorList>
    </citation>
    <scope>NUCLEOTIDE SEQUENCE [LARGE SCALE GENOMIC DNA]</scope>
    <source>
        <strain evidence="7 8">DSM 3808</strain>
    </source>
</reference>
<organism evidence="7 8">
    <name type="scientific">Lacrimispora xylanisolvens</name>
    <dbReference type="NCBI Taxonomy" id="384636"/>
    <lineage>
        <taxon>Bacteria</taxon>
        <taxon>Bacillati</taxon>
        <taxon>Bacillota</taxon>
        <taxon>Clostridia</taxon>
        <taxon>Lachnospirales</taxon>
        <taxon>Lachnospiraceae</taxon>
        <taxon>Lacrimispora</taxon>
    </lineage>
</organism>
<evidence type="ECO:0000259" key="6">
    <source>
        <dbReference type="Pfam" id="PF00496"/>
    </source>
</evidence>
<dbReference type="PROSITE" id="PS51257">
    <property type="entry name" value="PROKAR_LIPOPROTEIN"/>
    <property type="match status" value="1"/>
</dbReference>
<dbReference type="Pfam" id="PF00496">
    <property type="entry name" value="SBP_bac_5"/>
    <property type="match status" value="1"/>
</dbReference>
<dbReference type="GO" id="GO:0042597">
    <property type="term" value="C:periplasmic space"/>
    <property type="evidence" value="ECO:0007669"/>
    <property type="project" value="UniProtKB-ARBA"/>
</dbReference>
<dbReference type="PANTHER" id="PTHR30290:SF9">
    <property type="entry name" value="OLIGOPEPTIDE-BINDING PROTEIN APPA"/>
    <property type="match status" value="1"/>
</dbReference>
<evidence type="ECO:0000313" key="7">
    <source>
        <dbReference type="EMBL" id="PPK81292.1"/>
    </source>
</evidence>
<gene>
    <name evidence="7" type="ORF">BXY41_10493</name>
</gene>
<dbReference type="GO" id="GO:0043190">
    <property type="term" value="C:ATP-binding cassette (ABC) transporter complex"/>
    <property type="evidence" value="ECO:0007669"/>
    <property type="project" value="InterPro"/>
</dbReference>
<dbReference type="InterPro" id="IPR000914">
    <property type="entry name" value="SBP_5_dom"/>
</dbReference>
<evidence type="ECO:0000256" key="3">
    <source>
        <dbReference type="ARBA" id="ARBA00022729"/>
    </source>
</evidence>
<dbReference type="Gene3D" id="3.10.105.10">
    <property type="entry name" value="Dipeptide-binding Protein, Domain 3"/>
    <property type="match status" value="1"/>
</dbReference>
<dbReference type="EMBL" id="PTJA01000004">
    <property type="protein sequence ID" value="PPK81292.1"/>
    <property type="molecule type" value="Genomic_DNA"/>
</dbReference>
<dbReference type="CDD" id="cd00995">
    <property type="entry name" value="PBP2_NikA_DppA_OppA_like"/>
    <property type="match status" value="1"/>
</dbReference>
<dbReference type="SUPFAM" id="SSF53850">
    <property type="entry name" value="Periplasmic binding protein-like II"/>
    <property type="match status" value="1"/>
</dbReference>
<accession>A0A2S6HU69</accession>
<dbReference type="GO" id="GO:0015833">
    <property type="term" value="P:peptide transport"/>
    <property type="evidence" value="ECO:0007669"/>
    <property type="project" value="TreeGrafter"/>
</dbReference>